<protein>
    <submittedName>
        <fullName evidence="1">Uncharacterized protein</fullName>
    </submittedName>
</protein>
<dbReference type="RefSeq" id="WP_105982843.1">
    <property type="nucleotide sequence ID" value="NZ_MQUC01000003.1"/>
</dbReference>
<sequence length="241" mass="25999">MLGNAQIGIGTGAPATGTILHIEDVDGTEKSGVLFPKVHLTSLSDTDPLPSSIKLGTLVYNTNVNLQTGYYYWTVTKWQRFNAAIGAMAKFANENQDTSNNLNDPTGVKASIFGDVAAEPIFNDGPNLYIRLDNKNLRITENGRYQITVNLSMASSINQAQVEARLQVNDTGLGPYFRSSEMDPNSGSTNGSISFTQTLELSAGDELSILCKAVAPEFTGTAFFNRANASSFFIEKVLDLP</sequence>
<dbReference type="OrthoDB" id="1145223at2"/>
<dbReference type="Gene3D" id="2.60.120.40">
    <property type="match status" value="1"/>
</dbReference>
<dbReference type="InterPro" id="IPR008983">
    <property type="entry name" value="Tumour_necrosis_fac-like_dom"/>
</dbReference>
<organism evidence="1 2">
    <name type="scientific">Nonlabens agnitus</name>
    <dbReference type="NCBI Taxonomy" id="870484"/>
    <lineage>
        <taxon>Bacteria</taxon>
        <taxon>Pseudomonadati</taxon>
        <taxon>Bacteroidota</taxon>
        <taxon>Flavobacteriia</taxon>
        <taxon>Flavobacteriales</taxon>
        <taxon>Flavobacteriaceae</taxon>
        <taxon>Nonlabens</taxon>
    </lineage>
</organism>
<evidence type="ECO:0000313" key="2">
    <source>
        <dbReference type="Proteomes" id="UP000239532"/>
    </source>
</evidence>
<dbReference type="EMBL" id="MQUC01000003">
    <property type="protein sequence ID" value="PRP67067.1"/>
    <property type="molecule type" value="Genomic_DNA"/>
</dbReference>
<keyword evidence="2" id="KW-1185">Reference proteome</keyword>
<dbReference type="Proteomes" id="UP000239532">
    <property type="component" value="Unassembled WGS sequence"/>
</dbReference>
<name>A0A2S9WUB1_9FLAO</name>
<evidence type="ECO:0000313" key="1">
    <source>
        <dbReference type="EMBL" id="PRP67067.1"/>
    </source>
</evidence>
<gene>
    <name evidence="1" type="ORF">BST86_08120</name>
</gene>
<accession>A0A2S9WUB1</accession>
<proteinExistence type="predicted"/>
<dbReference type="AlphaFoldDB" id="A0A2S9WUB1"/>
<reference evidence="1 2" key="1">
    <citation type="submission" date="2016-11" db="EMBL/GenBank/DDBJ databases">
        <title>Trade-off between light-utilization and light-protection in marine flavobacteria.</title>
        <authorList>
            <person name="Kumagai Y."/>
        </authorList>
    </citation>
    <scope>NUCLEOTIDE SEQUENCE [LARGE SCALE GENOMIC DNA]</scope>
    <source>
        <strain evidence="1 2">JCM 17109</strain>
    </source>
</reference>
<comment type="caution">
    <text evidence="1">The sequence shown here is derived from an EMBL/GenBank/DDBJ whole genome shotgun (WGS) entry which is preliminary data.</text>
</comment>